<dbReference type="Gene3D" id="3.40.720.10">
    <property type="entry name" value="Alkaline Phosphatase, subunit A"/>
    <property type="match status" value="1"/>
</dbReference>
<proteinExistence type="inferred from homology"/>
<feature type="region of interest" description="Disordered" evidence="7">
    <location>
        <begin position="448"/>
        <end position="470"/>
    </location>
</feature>
<evidence type="ECO:0000256" key="4">
    <source>
        <dbReference type="ARBA" id="ARBA00022729"/>
    </source>
</evidence>
<dbReference type="PANTHER" id="PTHR45953">
    <property type="entry name" value="IDURONATE 2-SULFATASE"/>
    <property type="match status" value="1"/>
</dbReference>
<evidence type="ECO:0000256" key="7">
    <source>
        <dbReference type="SAM" id="MobiDB-lite"/>
    </source>
</evidence>
<comment type="cofactor">
    <cofactor evidence="1">
        <name>Ca(2+)</name>
        <dbReference type="ChEBI" id="CHEBI:29108"/>
    </cofactor>
</comment>
<dbReference type="Proteomes" id="UP000317835">
    <property type="component" value="Chromosome"/>
</dbReference>
<evidence type="ECO:0000256" key="1">
    <source>
        <dbReference type="ARBA" id="ARBA00001913"/>
    </source>
</evidence>
<evidence type="ECO:0000256" key="5">
    <source>
        <dbReference type="ARBA" id="ARBA00022801"/>
    </source>
</evidence>
<feature type="chain" id="PRO_5021958340" evidence="8">
    <location>
        <begin position="23"/>
        <end position="470"/>
    </location>
</feature>
<evidence type="ECO:0000256" key="8">
    <source>
        <dbReference type="SAM" id="SignalP"/>
    </source>
</evidence>
<reference evidence="10 11" key="1">
    <citation type="submission" date="2019-02" db="EMBL/GenBank/DDBJ databases">
        <title>Deep-cultivation of Planctomycetes and their phenomic and genomic characterization uncovers novel biology.</title>
        <authorList>
            <person name="Wiegand S."/>
            <person name="Jogler M."/>
            <person name="Boedeker C."/>
            <person name="Pinto D."/>
            <person name="Vollmers J."/>
            <person name="Rivas-Marin E."/>
            <person name="Kohn T."/>
            <person name="Peeters S.H."/>
            <person name="Heuer A."/>
            <person name="Rast P."/>
            <person name="Oberbeckmann S."/>
            <person name="Bunk B."/>
            <person name="Jeske O."/>
            <person name="Meyerdierks A."/>
            <person name="Storesund J.E."/>
            <person name="Kallscheuer N."/>
            <person name="Luecker S."/>
            <person name="Lage O.M."/>
            <person name="Pohl T."/>
            <person name="Merkel B.J."/>
            <person name="Hornburger P."/>
            <person name="Mueller R.-W."/>
            <person name="Bruemmer F."/>
            <person name="Labrenz M."/>
            <person name="Spormann A.M."/>
            <person name="Op den Camp H."/>
            <person name="Overmann J."/>
            <person name="Amann R."/>
            <person name="Jetten M.S.M."/>
            <person name="Mascher T."/>
            <person name="Medema M.H."/>
            <person name="Devos D.P."/>
            <person name="Kaster A.-K."/>
            <person name="Ovreas L."/>
            <person name="Rohde M."/>
            <person name="Galperin M.Y."/>
            <person name="Jogler C."/>
        </authorList>
    </citation>
    <scope>NUCLEOTIDE SEQUENCE [LARGE SCALE GENOMIC DNA]</scope>
    <source>
        <strain evidence="10 11">ElP</strain>
    </source>
</reference>
<dbReference type="RefSeq" id="WP_197446513.1">
    <property type="nucleotide sequence ID" value="NZ_CP036426.1"/>
</dbReference>
<keyword evidence="5 10" id="KW-0378">Hydrolase</keyword>
<gene>
    <name evidence="10" type="primary">betC_8</name>
    <name evidence="10" type="ORF">ElP_63720</name>
</gene>
<evidence type="ECO:0000259" key="9">
    <source>
        <dbReference type="Pfam" id="PF00884"/>
    </source>
</evidence>
<evidence type="ECO:0000256" key="6">
    <source>
        <dbReference type="ARBA" id="ARBA00022837"/>
    </source>
</evidence>
<comment type="similarity">
    <text evidence="2">Belongs to the sulfatase family.</text>
</comment>
<organism evidence="10 11">
    <name type="scientific">Tautonia plasticadhaerens</name>
    <dbReference type="NCBI Taxonomy" id="2527974"/>
    <lineage>
        <taxon>Bacteria</taxon>
        <taxon>Pseudomonadati</taxon>
        <taxon>Planctomycetota</taxon>
        <taxon>Planctomycetia</taxon>
        <taxon>Isosphaerales</taxon>
        <taxon>Isosphaeraceae</taxon>
        <taxon>Tautonia</taxon>
    </lineage>
</organism>
<keyword evidence="4 8" id="KW-0732">Signal</keyword>
<keyword evidence="3" id="KW-0479">Metal-binding</keyword>
<dbReference type="InterPro" id="IPR000917">
    <property type="entry name" value="Sulfatase_N"/>
</dbReference>
<keyword evidence="11" id="KW-1185">Reference proteome</keyword>
<dbReference type="PANTHER" id="PTHR45953:SF1">
    <property type="entry name" value="IDURONATE 2-SULFATASE"/>
    <property type="match status" value="1"/>
</dbReference>
<protein>
    <submittedName>
        <fullName evidence="10">Choline-sulfatase</fullName>
        <ecNumber evidence="10">3.1.6.6</ecNumber>
    </submittedName>
</protein>
<evidence type="ECO:0000313" key="10">
    <source>
        <dbReference type="EMBL" id="QDV38417.1"/>
    </source>
</evidence>
<dbReference type="Pfam" id="PF00884">
    <property type="entry name" value="Sulfatase"/>
    <property type="match status" value="1"/>
</dbReference>
<evidence type="ECO:0000256" key="3">
    <source>
        <dbReference type="ARBA" id="ARBA00022723"/>
    </source>
</evidence>
<name>A0A518HC51_9BACT</name>
<sequence precursor="true">MIPRHLAAVLAAAAMVVPPAEARGGSTPPQGDGRRPNVLFLAIDDLNDWTGFLGGHPQSKTPNLDRLAARGMSFGRAYCAAPACNPSRAALLTGIRPSTSGVYTNAQPWRPAMPDAVTLPRHFMLAGYEVLGGGKIFHGRFEDPASWQEYFSRPADPMPPDRPVNGIPRTAHFDWGPVDVPDEAMGDHQVVDWAIDRLGRPHEEPLFLAVGLFRPHLPWYAPQSYFDAHPAPEVVLPEVPDDDLADVPRAGRGMARPEGDHRKVLEHDQWRNAVRGYLASIAFADRQVGRLLDALDRSGMADDTIIVLWGDHGWHLGEKQHWRKFALWEEATRVPFVIAAPGVTEPGSRCDRPVSLMDVYPTLIDLCGLPERRELEGVSLSPLLRDPTAPWDRPALTTHGRENHAVRSDRWRYIRYEDGSEELYDHDLDPNEWRNLADAPEHREVKAALAASLPKTDAPDAPSARARSDE</sequence>
<dbReference type="GO" id="GO:0046872">
    <property type="term" value="F:metal ion binding"/>
    <property type="evidence" value="ECO:0007669"/>
    <property type="project" value="UniProtKB-KW"/>
</dbReference>
<dbReference type="EMBL" id="CP036426">
    <property type="protein sequence ID" value="QDV38417.1"/>
    <property type="molecule type" value="Genomic_DNA"/>
</dbReference>
<feature type="signal peptide" evidence="8">
    <location>
        <begin position="1"/>
        <end position="22"/>
    </location>
</feature>
<dbReference type="GO" id="GO:0004423">
    <property type="term" value="F:iduronate-2-sulfatase activity"/>
    <property type="evidence" value="ECO:0007669"/>
    <property type="project" value="InterPro"/>
</dbReference>
<dbReference type="GO" id="GO:0047753">
    <property type="term" value="F:choline-sulfatase activity"/>
    <property type="evidence" value="ECO:0007669"/>
    <property type="project" value="UniProtKB-EC"/>
</dbReference>
<feature type="domain" description="Sulfatase N-terminal" evidence="9">
    <location>
        <begin position="36"/>
        <end position="368"/>
    </location>
</feature>
<evidence type="ECO:0000313" key="11">
    <source>
        <dbReference type="Proteomes" id="UP000317835"/>
    </source>
</evidence>
<accession>A0A518HC51</accession>
<evidence type="ECO:0000256" key="2">
    <source>
        <dbReference type="ARBA" id="ARBA00008779"/>
    </source>
</evidence>
<dbReference type="AlphaFoldDB" id="A0A518HC51"/>
<dbReference type="GO" id="GO:0005737">
    <property type="term" value="C:cytoplasm"/>
    <property type="evidence" value="ECO:0007669"/>
    <property type="project" value="TreeGrafter"/>
</dbReference>
<dbReference type="EC" id="3.1.6.6" evidence="10"/>
<dbReference type="KEGG" id="tpla:ElP_63720"/>
<dbReference type="SUPFAM" id="SSF53649">
    <property type="entry name" value="Alkaline phosphatase-like"/>
    <property type="match status" value="1"/>
</dbReference>
<dbReference type="InterPro" id="IPR017850">
    <property type="entry name" value="Alkaline_phosphatase_core_sf"/>
</dbReference>
<keyword evidence="6" id="KW-0106">Calcium</keyword>
<dbReference type="InterPro" id="IPR035874">
    <property type="entry name" value="IDS"/>
</dbReference>
<dbReference type="CDD" id="cd16030">
    <property type="entry name" value="iduronate-2-sulfatase"/>
    <property type="match status" value="1"/>
</dbReference>